<feature type="region of interest" description="Disordered" evidence="1">
    <location>
        <begin position="195"/>
        <end position="224"/>
    </location>
</feature>
<name>A0AAD2HLB0_9AGAR</name>
<organism evidence="2 3">
    <name type="scientific">Mycena citricolor</name>
    <dbReference type="NCBI Taxonomy" id="2018698"/>
    <lineage>
        <taxon>Eukaryota</taxon>
        <taxon>Fungi</taxon>
        <taxon>Dikarya</taxon>
        <taxon>Basidiomycota</taxon>
        <taxon>Agaricomycotina</taxon>
        <taxon>Agaricomycetes</taxon>
        <taxon>Agaricomycetidae</taxon>
        <taxon>Agaricales</taxon>
        <taxon>Marasmiineae</taxon>
        <taxon>Mycenaceae</taxon>
        <taxon>Mycena</taxon>
    </lineage>
</organism>
<dbReference type="EMBL" id="CAVNYO010000414">
    <property type="protein sequence ID" value="CAK5276918.1"/>
    <property type="molecule type" value="Genomic_DNA"/>
</dbReference>
<evidence type="ECO:0000313" key="2">
    <source>
        <dbReference type="EMBL" id="CAK5276918.1"/>
    </source>
</evidence>
<sequence>MHSEKFEEKHFTKGKYQNSTTTGSFRKGSLTHLWFYISIQVEDNYNFPTRPTLNRDTANATLFGQAISNPHEIDDPSPFTTTTSPVESVPGLAPCSPSRSGLLAPFANNSLDNWSPPPVSSLIDPWRNNGPIPPFDLTSFSSPKKPHAPREQLVLRSINGLIPITYPATRPPFGQKKQYGALFLDDEELENTRRAIGQSGVKSADEEEDEEETENRGTQGTAQRRRKRMLLTAADYVLALRTVLTANPYTAQHGKKADKWAEIAEILVRDKDWGHKAIDGPKLQSKITGILDFHKHPKGKHKHLASVMGHGSGHCITAGALLDALQKLRNKAEDKTNQEKLDVQARLDKDRHDGDIIIKASMEGLCTRRRKRAAADQVDENNENNENDSHPPTNNKGSGSTTARNNSASSIDSTGSGDRSSKRRRLMDQRSNTQDKLLRLMEQDQQRRAKQDAEVADTLATFVKQSHQDKQDMMLLLREMNNGASGSGTQ</sequence>
<comment type="caution">
    <text evidence="2">The sequence shown here is derived from an EMBL/GenBank/DDBJ whole genome shotgun (WGS) entry which is preliminary data.</text>
</comment>
<feature type="region of interest" description="Disordered" evidence="1">
    <location>
        <begin position="367"/>
        <end position="436"/>
    </location>
</feature>
<feature type="region of interest" description="Disordered" evidence="1">
    <location>
        <begin position="1"/>
        <end position="22"/>
    </location>
</feature>
<evidence type="ECO:0000256" key="1">
    <source>
        <dbReference type="SAM" id="MobiDB-lite"/>
    </source>
</evidence>
<gene>
    <name evidence="2" type="ORF">MYCIT1_LOCUS25576</name>
</gene>
<feature type="compositionally biased region" description="Basic and acidic residues" evidence="1">
    <location>
        <begin position="1"/>
        <end position="11"/>
    </location>
</feature>
<proteinExistence type="predicted"/>
<dbReference type="Proteomes" id="UP001295794">
    <property type="component" value="Unassembled WGS sequence"/>
</dbReference>
<feature type="compositionally biased region" description="Polar residues" evidence="1">
    <location>
        <begin position="390"/>
        <end position="418"/>
    </location>
</feature>
<keyword evidence="3" id="KW-1185">Reference proteome</keyword>
<dbReference type="AlphaFoldDB" id="A0AAD2HLB0"/>
<accession>A0AAD2HLB0</accession>
<protein>
    <submittedName>
        <fullName evidence="2">Uncharacterized protein</fullName>
    </submittedName>
</protein>
<feature type="compositionally biased region" description="Acidic residues" evidence="1">
    <location>
        <begin position="377"/>
        <end position="386"/>
    </location>
</feature>
<reference evidence="2" key="1">
    <citation type="submission" date="2023-11" db="EMBL/GenBank/DDBJ databases">
        <authorList>
            <person name="De Vega J J."/>
            <person name="De Vega J J."/>
        </authorList>
    </citation>
    <scope>NUCLEOTIDE SEQUENCE</scope>
</reference>
<evidence type="ECO:0000313" key="3">
    <source>
        <dbReference type="Proteomes" id="UP001295794"/>
    </source>
</evidence>